<comment type="caution">
    <text evidence="2">The sequence shown here is derived from an EMBL/GenBank/DDBJ whole genome shotgun (WGS) entry which is preliminary data.</text>
</comment>
<dbReference type="InterPro" id="IPR036390">
    <property type="entry name" value="WH_DNA-bd_sf"/>
</dbReference>
<dbReference type="RefSeq" id="WP_185424780.1">
    <property type="nucleotide sequence ID" value="NZ_JAARRL010000004.1"/>
</dbReference>
<evidence type="ECO:0000259" key="1">
    <source>
        <dbReference type="Pfam" id="PF13545"/>
    </source>
</evidence>
<accession>A0A841Z3C3</accession>
<evidence type="ECO:0000313" key="2">
    <source>
        <dbReference type="EMBL" id="MBC1499780.1"/>
    </source>
</evidence>
<sequence>MYKVDEMVHLKKYEVLSSPGDYILVKGYLACKTAKQLVYFPQQGDEIIDCAKFGEYSLHYEAKTAATLVKIPQDRSFVMLERRDELKGKLIEALIKRVQFFSIPTKERLYVLLYQLGNEIGVQSGNDCYIPTVLTQKELGDYISCSREYLCVVRRRLIEEGWIDKGKNWVLLDWQRWKRHEENMNDTSE</sequence>
<organism evidence="2 3">
    <name type="scientific">Listeria weihenstephanensis</name>
    <dbReference type="NCBI Taxonomy" id="1006155"/>
    <lineage>
        <taxon>Bacteria</taxon>
        <taxon>Bacillati</taxon>
        <taxon>Bacillota</taxon>
        <taxon>Bacilli</taxon>
        <taxon>Bacillales</taxon>
        <taxon>Listeriaceae</taxon>
        <taxon>Listeria</taxon>
    </lineage>
</organism>
<dbReference type="InterPro" id="IPR012318">
    <property type="entry name" value="HTH_CRP"/>
</dbReference>
<evidence type="ECO:0000313" key="3">
    <source>
        <dbReference type="Proteomes" id="UP000564536"/>
    </source>
</evidence>
<dbReference type="Proteomes" id="UP000564536">
    <property type="component" value="Unassembled WGS sequence"/>
</dbReference>
<dbReference type="Gene3D" id="2.60.120.10">
    <property type="entry name" value="Jelly Rolls"/>
    <property type="match status" value="1"/>
</dbReference>
<dbReference type="Pfam" id="PF13545">
    <property type="entry name" value="HTH_Crp_2"/>
    <property type="match status" value="1"/>
</dbReference>
<dbReference type="AlphaFoldDB" id="A0A841Z3C3"/>
<gene>
    <name evidence="2" type="ORF">HB943_04125</name>
</gene>
<dbReference type="GO" id="GO:0006355">
    <property type="term" value="P:regulation of DNA-templated transcription"/>
    <property type="evidence" value="ECO:0007669"/>
    <property type="project" value="InterPro"/>
</dbReference>
<reference evidence="2 3" key="1">
    <citation type="submission" date="2020-03" db="EMBL/GenBank/DDBJ databases">
        <title>Soil Listeria distribution.</title>
        <authorList>
            <person name="Liao J."/>
            <person name="Wiedmann M."/>
        </authorList>
    </citation>
    <scope>NUCLEOTIDE SEQUENCE [LARGE SCALE GENOMIC DNA]</scope>
    <source>
        <strain evidence="2 3">FSL L7-1523</strain>
    </source>
</reference>
<protein>
    <submittedName>
        <fullName evidence="2">Crp/Fnr family transcriptional regulator</fullName>
    </submittedName>
</protein>
<dbReference type="GO" id="GO:0003677">
    <property type="term" value="F:DNA binding"/>
    <property type="evidence" value="ECO:0007669"/>
    <property type="project" value="InterPro"/>
</dbReference>
<feature type="domain" description="HTH crp-type" evidence="1">
    <location>
        <begin position="107"/>
        <end position="176"/>
    </location>
</feature>
<dbReference type="SUPFAM" id="SSF46785">
    <property type="entry name" value="Winged helix' DNA-binding domain"/>
    <property type="match status" value="1"/>
</dbReference>
<dbReference type="InterPro" id="IPR014710">
    <property type="entry name" value="RmlC-like_jellyroll"/>
</dbReference>
<proteinExistence type="predicted"/>
<name>A0A841Z3C3_9LIST</name>
<dbReference type="EMBL" id="JAARRL010000004">
    <property type="protein sequence ID" value="MBC1499780.1"/>
    <property type="molecule type" value="Genomic_DNA"/>
</dbReference>